<gene>
    <name evidence="2" type="ORF">WJX64_13775</name>
</gene>
<sequence length="599" mass="62380">MGQSARDAKTPLVRSARLWVPVAVALLILLIGGIALAIIPGVMKVRSELEASIPLASSVQSHALAGDLDAAAIDATELQAHTAAARAATGGLVWGALEWVPVAGPNLHAVRVAAEEADRLATDVVVPVSTIDVASLKPVNGAFDIARIRDLGVTVSAADAAATESRDRISKVDRSGLIAPVAGGLDRLGSSLASASKTLSGLDGVLAVLPAALGGDGPKNYLLLFQNNGEVMPGGGTVGSLAMFHVDNGQIELVRQASAAPVDIPMYDTPVIPIADDVIATYPFGLGKYVQSLTRTPRFSLTHDIAKEIWKRSYGDTIDGVISLDTVALSNIIAATGPLDLPDGTQLTGQNAVSILLGDLYSKYTPYEVDAINQAIATLAFDRIRSGATDVTAITTALTKSAAEGRIRMWTDDPDEQALIVGSQFDGEPPVSTKKMDAFGVYFIDYTPGKMQRFMTQSVDLGQAVCGADGERHVRVNVSLTNTVSPDVVPTLPDYVTGGGQTTAIGNMRVDTLVYAPPGSTMLDITRDGAPVDSMITADGEYPVNQAITTIAPGETAVMSFDVLATDDVLRKLSAEVTPVVSPTEVTESKLDCGTVPAS</sequence>
<dbReference type="InterPro" id="IPR025101">
    <property type="entry name" value="DUF4012"/>
</dbReference>
<name>A0ABU9W6H6_9MICO</name>
<dbReference type="RefSeq" id="WP_342115201.1">
    <property type="nucleotide sequence ID" value="NZ_JBCAUN010000002.1"/>
</dbReference>
<reference evidence="2 3" key="1">
    <citation type="submission" date="2024-03" db="EMBL/GenBank/DDBJ databases">
        <title>YIM 134122 draft genome.</title>
        <authorList>
            <person name="Zuo S."/>
            <person name="Xiong L."/>
        </authorList>
    </citation>
    <scope>NUCLEOTIDE SEQUENCE [LARGE SCALE GENOMIC DNA]</scope>
    <source>
        <strain evidence="2 3">YIM 134122</strain>
    </source>
</reference>
<proteinExistence type="predicted"/>
<keyword evidence="3" id="KW-1185">Reference proteome</keyword>
<protein>
    <submittedName>
        <fullName evidence="2">DUF4012 domain-containing protein</fullName>
    </submittedName>
</protein>
<dbReference type="Proteomes" id="UP001425155">
    <property type="component" value="Unassembled WGS sequence"/>
</dbReference>
<feature type="transmembrane region" description="Helical" evidence="1">
    <location>
        <begin position="18"/>
        <end position="39"/>
    </location>
</feature>
<evidence type="ECO:0000313" key="2">
    <source>
        <dbReference type="EMBL" id="MEN1947623.1"/>
    </source>
</evidence>
<keyword evidence="1" id="KW-1133">Transmembrane helix</keyword>
<comment type="caution">
    <text evidence="2">The sequence shown here is derived from an EMBL/GenBank/DDBJ whole genome shotgun (WGS) entry which is preliminary data.</text>
</comment>
<keyword evidence="1" id="KW-0472">Membrane</keyword>
<evidence type="ECO:0000256" key="1">
    <source>
        <dbReference type="SAM" id="Phobius"/>
    </source>
</evidence>
<keyword evidence="1" id="KW-0812">Transmembrane</keyword>
<evidence type="ECO:0000313" key="3">
    <source>
        <dbReference type="Proteomes" id="UP001425155"/>
    </source>
</evidence>
<organism evidence="2 3">
    <name type="scientific">Leifsonia stereocauli</name>
    <dbReference type="NCBI Taxonomy" id="3134136"/>
    <lineage>
        <taxon>Bacteria</taxon>
        <taxon>Bacillati</taxon>
        <taxon>Actinomycetota</taxon>
        <taxon>Actinomycetes</taxon>
        <taxon>Micrococcales</taxon>
        <taxon>Microbacteriaceae</taxon>
        <taxon>Leifsonia</taxon>
    </lineage>
</organism>
<dbReference type="EMBL" id="JBCLVG010000002">
    <property type="protein sequence ID" value="MEN1947623.1"/>
    <property type="molecule type" value="Genomic_DNA"/>
</dbReference>
<dbReference type="Pfam" id="PF13196">
    <property type="entry name" value="DUF4012"/>
    <property type="match status" value="1"/>
</dbReference>
<accession>A0ABU9W6H6</accession>